<comment type="similarity">
    <text evidence="1">Belongs to the GST superfamily. NadH family.</text>
</comment>
<dbReference type="PANTHER" id="PTHR42943">
    <property type="entry name" value="GLUTATHIONE S-TRANSFERASE KAPPA"/>
    <property type="match status" value="1"/>
</dbReference>
<reference evidence="4 5" key="1">
    <citation type="submission" date="2015-12" db="EMBL/GenBank/DDBJ databases">
        <title>Genome sequence of Tistrella mobilis MCCC 1A02139.</title>
        <authorList>
            <person name="Lu L."/>
            <person name="Lai Q."/>
            <person name="Shao Z."/>
            <person name="Qian P."/>
        </authorList>
    </citation>
    <scope>NUCLEOTIDE SEQUENCE [LARGE SCALE GENOMIC DNA]</scope>
    <source>
        <strain evidence="4 5">MCCC 1A02139</strain>
    </source>
</reference>
<dbReference type="EC" id="5.99.1.4" evidence="1"/>
<comment type="caution">
    <text evidence="4">The sequence shown here is derived from an EMBL/GenBank/DDBJ whole genome shotgun (WGS) entry which is preliminary data.</text>
</comment>
<dbReference type="Pfam" id="PF01323">
    <property type="entry name" value="DSBA"/>
    <property type="match status" value="1"/>
</dbReference>
<dbReference type="InterPro" id="IPR001853">
    <property type="entry name" value="DSBA-like_thioredoxin_dom"/>
</dbReference>
<evidence type="ECO:0000313" key="5">
    <source>
        <dbReference type="Proteomes" id="UP000075787"/>
    </source>
</evidence>
<dbReference type="Gene3D" id="3.40.30.10">
    <property type="entry name" value="Glutaredoxin"/>
    <property type="match status" value="1"/>
</dbReference>
<sequence length="200" mass="22108">MTAPIEFWFDFSSAYAYFASHEIEALAARHGRQVIWRPYMLGVAFKATGMRGLSGTPLKGDYARNDWRRISRETGIPFTLPPGHPIVALPASRAFYWIEARDPAAAVAFARDAFHAYYVEQADMTDPAVVAGVAARRGLDAEEVLAGMADPAIKEKVKAISEEGVARGVFGSPFVLVDGEPFWGWDRLAMVDRWLARGGW</sequence>
<comment type="catalytic activity">
    <reaction evidence="1">
        <text>2-hydroxychromene-2-carboxylate = (3E)-4-(2-hydroxyphenyl)-2-oxobut-3-enoate</text>
        <dbReference type="Rhea" id="RHEA:27401"/>
        <dbReference type="ChEBI" id="CHEBI:59350"/>
        <dbReference type="ChEBI" id="CHEBI:59353"/>
        <dbReference type="EC" id="5.99.1.4"/>
    </reaction>
</comment>
<dbReference type="RefSeq" id="WP_041607683.1">
    <property type="nucleotide sequence ID" value="NZ_CP121045.1"/>
</dbReference>
<evidence type="ECO:0000259" key="3">
    <source>
        <dbReference type="Pfam" id="PF01323"/>
    </source>
</evidence>
<dbReference type="GO" id="GO:0006749">
    <property type="term" value="P:glutathione metabolic process"/>
    <property type="evidence" value="ECO:0007669"/>
    <property type="project" value="TreeGrafter"/>
</dbReference>
<dbReference type="InterPro" id="IPR036249">
    <property type="entry name" value="Thioredoxin-like_sf"/>
</dbReference>
<keyword evidence="1 4" id="KW-0413">Isomerase</keyword>
<dbReference type="InterPro" id="IPR044087">
    <property type="entry name" value="NahD-like"/>
</dbReference>
<dbReference type="GO" id="GO:1901170">
    <property type="term" value="P:naphthalene catabolic process"/>
    <property type="evidence" value="ECO:0007669"/>
    <property type="project" value="InterPro"/>
</dbReference>
<dbReference type="GeneID" id="97240771"/>
<dbReference type="PANTHER" id="PTHR42943:SF2">
    <property type="entry name" value="GLUTATHIONE S-TRANSFERASE KAPPA 1"/>
    <property type="match status" value="1"/>
</dbReference>
<dbReference type="InterPro" id="IPR014440">
    <property type="entry name" value="HCCAis_GSTk"/>
</dbReference>
<dbReference type="InterPro" id="IPR051924">
    <property type="entry name" value="GST_Kappa/NadH"/>
</dbReference>
<proteinExistence type="inferred from homology"/>
<protein>
    <recommendedName>
        <fullName evidence="1">2-hydroxychromene-2-carboxylate isomerase</fullName>
        <ecNumber evidence="1">5.99.1.4</ecNumber>
    </recommendedName>
</protein>
<dbReference type="PIRSF" id="PIRSF006386">
    <property type="entry name" value="HCCAis_GSTk"/>
    <property type="match status" value="1"/>
</dbReference>
<evidence type="ECO:0000256" key="1">
    <source>
        <dbReference type="PIRNR" id="PIRNR006386"/>
    </source>
</evidence>
<dbReference type="CDD" id="cd03022">
    <property type="entry name" value="DsbA_HCCA_Iso"/>
    <property type="match status" value="1"/>
</dbReference>
<feature type="domain" description="DSBA-like thioredoxin" evidence="3">
    <location>
        <begin position="5"/>
        <end position="193"/>
    </location>
</feature>
<dbReference type="EMBL" id="LPZR01000183">
    <property type="protein sequence ID" value="KYO51104.1"/>
    <property type="molecule type" value="Genomic_DNA"/>
</dbReference>
<gene>
    <name evidence="4" type="ORF">AUP44_10590</name>
</gene>
<feature type="active site" description="Nucleophile" evidence="2">
    <location>
        <position position="13"/>
    </location>
</feature>
<evidence type="ECO:0000313" key="4">
    <source>
        <dbReference type="EMBL" id="KYO51104.1"/>
    </source>
</evidence>
<dbReference type="GO" id="GO:0004364">
    <property type="term" value="F:glutathione transferase activity"/>
    <property type="evidence" value="ECO:0007669"/>
    <property type="project" value="TreeGrafter"/>
</dbReference>
<dbReference type="SUPFAM" id="SSF52833">
    <property type="entry name" value="Thioredoxin-like"/>
    <property type="match status" value="1"/>
</dbReference>
<accession>A0A162KEW5</accession>
<name>A0A162KEW5_9PROT</name>
<dbReference type="Proteomes" id="UP000075787">
    <property type="component" value="Unassembled WGS sequence"/>
</dbReference>
<evidence type="ECO:0000256" key="2">
    <source>
        <dbReference type="PIRSR" id="PIRSR006386-1"/>
    </source>
</evidence>
<organism evidence="4 5">
    <name type="scientific">Tistrella mobilis</name>
    <dbReference type="NCBI Taxonomy" id="171437"/>
    <lineage>
        <taxon>Bacteria</taxon>
        <taxon>Pseudomonadati</taxon>
        <taxon>Pseudomonadota</taxon>
        <taxon>Alphaproteobacteria</taxon>
        <taxon>Geminicoccales</taxon>
        <taxon>Geminicoccaceae</taxon>
        <taxon>Tistrella</taxon>
    </lineage>
</organism>
<dbReference type="GO" id="GO:0018845">
    <property type="term" value="F:2-hydroxychromene-2-carboxylate isomerase activity"/>
    <property type="evidence" value="ECO:0007669"/>
    <property type="project" value="UniProtKB-UniRule"/>
</dbReference>
<dbReference type="GO" id="GO:0004602">
    <property type="term" value="F:glutathione peroxidase activity"/>
    <property type="evidence" value="ECO:0007669"/>
    <property type="project" value="TreeGrafter"/>
</dbReference>
<dbReference type="AlphaFoldDB" id="A0A162KEW5"/>